<keyword evidence="5 12" id="KW-0812">Transmembrane</keyword>
<evidence type="ECO:0000256" key="2">
    <source>
        <dbReference type="ARBA" id="ARBA00022516"/>
    </source>
</evidence>
<evidence type="ECO:0000313" key="15">
    <source>
        <dbReference type="Proteomes" id="UP000235786"/>
    </source>
</evidence>
<dbReference type="InterPro" id="IPR007318">
    <property type="entry name" value="Phopholipid_MeTrfase"/>
</dbReference>
<accession>A0A2J6R4J3</accession>
<name>A0A2J6R4J3_HYAVF</name>
<keyword evidence="15" id="KW-1185">Reference proteome</keyword>
<dbReference type="Gene3D" id="1.20.120.1630">
    <property type="match status" value="1"/>
</dbReference>
<evidence type="ECO:0000256" key="8">
    <source>
        <dbReference type="ARBA" id="ARBA00023098"/>
    </source>
</evidence>
<feature type="chain" id="PRO_5014440804" description="Protein-S-isoprenylcysteine O-methyltransferase" evidence="13">
    <location>
        <begin position="31"/>
        <end position="235"/>
    </location>
</feature>
<dbReference type="GO" id="GO:0032259">
    <property type="term" value="P:methylation"/>
    <property type="evidence" value="ECO:0007669"/>
    <property type="project" value="UniProtKB-KW"/>
</dbReference>
<feature type="transmembrane region" description="Helical" evidence="12">
    <location>
        <begin position="185"/>
        <end position="202"/>
    </location>
</feature>
<evidence type="ECO:0000256" key="1">
    <source>
        <dbReference type="ARBA" id="ARBA00004127"/>
    </source>
</evidence>
<dbReference type="OrthoDB" id="422086at2759"/>
<dbReference type="EMBL" id="KZ613956">
    <property type="protein sequence ID" value="PMD33446.1"/>
    <property type="molecule type" value="Genomic_DNA"/>
</dbReference>
<feature type="transmembrane region" description="Helical" evidence="12">
    <location>
        <begin position="154"/>
        <end position="179"/>
    </location>
</feature>
<evidence type="ECO:0000256" key="5">
    <source>
        <dbReference type="ARBA" id="ARBA00022692"/>
    </source>
</evidence>
<reference evidence="14 15" key="1">
    <citation type="submission" date="2016-04" db="EMBL/GenBank/DDBJ databases">
        <title>A degradative enzymes factory behind the ericoid mycorrhizal symbiosis.</title>
        <authorList>
            <consortium name="DOE Joint Genome Institute"/>
            <person name="Martino E."/>
            <person name="Morin E."/>
            <person name="Grelet G."/>
            <person name="Kuo A."/>
            <person name="Kohler A."/>
            <person name="Daghino S."/>
            <person name="Barry K."/>
            <person name="Choi C."/>
            <person name="Cichocki N."/>
            <person name="Clum A."/>
            <person name="Copeland A."/>
            <person name="Hainaut M."/>
            <person name="Haridas S."/>
            <person name="Labutti K."/>
            <person name="Lindquist E."/>
            <person name="Lipzen A."/>
            <person name="Khouja H.-R."/>
            <person name="Murat C."/>
            <person name="Ohm R."/>
            <person name="Olson A."/>
            <person name="Spatafora J."/>
            <person name="Veneault-Fourrey C."/>
            <person name="Henrissat B."/>
            <person name="Grigoriev I."/>
            <person name="Martin F."/>
            <person name="Perotto S."/>
        </authorList>
    </citation>
    <scope>NUCLEOTIDE SEQUENCE [LARGE SCALE GENOMIC DNA]</scope>
    <source>
        <strain evidence="14 15">F</strain>
    </source>
</reference>
<proteinExistence type="predicted"/>
<feature type="signal peptide" evidence="13">
    <location>
        <begin position="1"/>
        <end position="30"/>
    </location>
</feature>
<dbReference type="GO" id="GO:0004671">
    <property type="term" value="F:protein C-terminal S-isoprenylcysteine carboxyl O-methyltransferase activity"/>
    <property type="evidence" value="ECO:0007669"/>
    <property type="project" value="TreeGrafter"/>
</dbReference>
<evidence type="ECO:0000256" key="11">
    <source>
        <dbReference type="ARBA" id="ARBA00023264"/>
    </source>
</evidence>
<evidence type="ECO:0000256" key="6">
    <source>
        <dbReference type="ARBA" id="ARBA00022824"/>
    </source>
</evidence>
<keyword evidence="6" id="KW-0256">Endoplasmic reticulum</keyword>
<keyword evidence="13" id="KW-0732">Signal</keyword>
<sequence>MLSAMALPDLETLSLSSFILLSTYTTLLCGQPPNPTPYDSKNPDSMKFAVSRSSLFIRSSIDIIFGVLHALICLTYPSPPLLLCPNTSDLNPYLFSWSPRTVISLAAILLGSAIRLSAFRTLGMNFTFRLAKPNALITSGMYKYVQHPSYTGKALIVAGNFMLTQSLGGVMGCWLPAWIVHARMFWNAVALLLVTGIGHVTWKRVTEEEAMMKEAFGQEWEEWHAKTARLIPGVF</sequence>
<dbReference type="UniPathway" id="UPA00753"/>
<keyword evidence="8" id="KW-0443">Lipid metabolism</keyword>
<evidence type="ECO:0000256" key="4">
    <source>
        <dbReference type="ARBA" id="ARBA00022691"/>
    </source>
</evidence>
<dbReference type="GO" id="GO:0005783">
    <property type="term" value="C:endoplasmic reticulum"/>
    <property type="evidence" value="ECO:0007669"/>
    <property type="project" value="TreeGrafter"/>
</dbReference>
<dbReference type="Pfam" id="PF04191">
    <property type="entry name" value="PEMT"/>
    <property type="match status" value="1"/>
</dbReference>
<organism evidence="14 15">
    <name type="scientific">Hyaloscypha variabilis (strain UAMH 11265 / GT02V1 / F)</name>
    <name type="common">Meliniomyces variabilis</name>
    <dbReference type="NCBI Taxonomy" id="1149755"/>
    <lineage>
        <taxon>Eukaryota</taxon>
        <taxon>Fungi</taxon>
        <taxon>Dikarya</taxon>
        <taxon>Ascomycota</taxon>
        <taxon>Pezizomycotina</taxon>
        <taxon>Leotiomycetes</taxon>
        <taxon>Helotiales</taxon>
        <taxon>Hyaloscyphaceae</taxon>
        <taxon>Hyaloscypha</taxon>
        <taxon>Hyaloscypha variabilis</taxon>
    </lineage>
</organism>
<dbReference type="PANTHER" id="PTHR12714">
    <property type="entry name" value="PROTEIN-S ISOPRENYLCYSTEINE O-METHYLTRANSFERASE"/>
    <property type="match status" value="1"/>
</dbReference>
<keyword evidence="7 12" id="KW-1133">Transmembrane helix</keyword>
<keyword evidence="3" id="KW-0808">Transferase</keyword>
<feature type="transmembrane region" description="Helical" evidence="12">
    <location>
        <begin position="97"/>
        <end position="119"/>
    </location>
</feature>
<comment type="subcellular location">
    <subcellularLocation>
        <location evidence="1">Endomembrane system</location>
        <topology evidence="1">Multi-pass membrane protein</topology>
    </subcellularLocation>
</comment>
<keyword evidence="3" id="KW-0489">Methyltransferase</keyword>
<evidence type="ECO:0000256" key="3">
    <source>
        <dbReference type="ARBA" id="ARBA00022603"/>
    </source>
</evidence>
<evidence type="ECO:0008006" key="16">
    <source>
        <dbReference type="Google" id="ProtNLM"/>
    </source>
</evidence>
<feature type="transmembrane region" description="Helical" evidence="12">
    <location>
        <begin position="55"/>
        <end position="77"/>
    </location>
</feature>
<gene>
    <name evidence="14" type="ORF">L207DRAFT_518206</name>
</gene>
<evidence type="ECO:0000256" key="10">
    <source>
        <dbReference type="ARBA" id="ARBA00023209"/>
    </source>
</evidence>
<dbReference type="STRING" id="1149755.A0A2J6R4J3"/>
<evidence type="ECO:0000256" key="9">
    <source>
        <dbReference type="ARBA" id="ARBA00023136"/>
    </source>
</evidence>
<keyword evidence="4" id="KW-0949">S-adenosyl-L-methionine</keyword>
<keyword evidence="10" id="KW-0594">Phospholipid biosynthesis</keyword>
<dbReference type="GO" id="GO:0006656">
    <property type="term" value="P:phosphatidylcholine biosynthetic process"/>
    <property type="evidence" value="ECO:0007669"/>
    <property type="project" value="UniProtKB-UniPathway"/>
</dbReference>
<dbReference type="AlphaFoldDB" id="A0A2J6R4J3"/>
<evidence type="ECO:0000256" key="7">
    <source>
        <dbReference type="ARBA" id="ARBA00022989"/>
    </source>
</evidence>
<dbReference type="PANTHER" id="PTHR12714:SF9">
    <property type="entry name" value="PROTEIN-S-ISOPRENYLCYSTEINE O-METHYLTRANSFERASE"/>
    <property type="match status" value="1"/>
</dbReference>
<dbReference type="Proteomes" id="UP000235786">
    <property type="component" value="Unassembled WGS sequence"/>
</dbReference>
<keyword evidence="9 12" id="KW-0472">Membrane</keyword>
<protein>
    <recommendedName>
        <fullName evidence="16">Protein-S-isoprenylcysteine O-methyltransferase</fullName>
    </recommendedName>
</protein>
<evidence type="ECO:0000313" key="14">
    <source>
        <dbReference type="EMBL" id="PMD33446.1"/>
    </source>
</evidence>
<keyword evidence="2" id="KW-0444">Lipid biosynthesis</keyword>
<evidence type="ECO:0000256" key="12">
    <source>
        <dbReference type="SAM" id="Phobius"/>
    </source>
</evidence>
<evidence type="ECO:0000256" key="13">
    <source>
        <dbReference type="SAM" id="SignalP"/>
    </source>
</evidence>
<keyword evidence="11" id="KW-1208">Phospholipid metabolism</keyword>